<keyword evidence="2" id="KW-1185">Reference proteome</keyword>
<reference evidence="1" key="1">
    <citation type="journal article" date="2022" name="Int. J. Mol. Sci.">
        <title>Draft Genome of Tanacetum Coccineum: Genomic Comparison of Closely Related Tanacetum-Family Plants.</title>
        <authorList>
            <person name="Yamashiro T."/>
            <person name="Shiraishi A."/>
            <person name="Nakayama K."/>
            <person name="Satake H."/>
        </authorList>
    </citation>
    <scope>NUCLEOTIDE SEQUENCE</scope>
</reference>
<protein>
    <submittedName>
        <fullName evidence="1">Uncharacterized protein</fullName>
    </submittedName>
</protein>
<organism evidence="1 2">
    <name type="scientific">Tanacetum coccineum</name>
    <dbReference type="NCBI Taxonomy" id="301880"/>
    <lineage>
        <taxon>Eukaryota</taxon>
        <taxon>Viridiplantae</taxon>
        <taxon>Streptophyta</taxon>
        <taxon>Embryophyta</taxon>
        <taxon>Tracheophyta</taxon>
        <taxon>Spermatophyta</taxon>
        <taxon>Magnoliopsida</taxon>
        <taxon>eudicotyledons</taxon>
        <taxon>Gunneridae</taxon>
        <taxon>Pentapetalae</taxon>
        <taxon>asterids</taxon>
        <taxon>campanulids</taxon>
        <taxon>Asterales</taxon>
        <taxon>Asteraceae</taxon>
        <taxon>Asteroideae</taxon>
        <taxon>Anthemideae</taxon>
        <taxon>Anthemidinae</taxon>
        <taxon>Tanacetum</taxon>
    </lineage>
</organism>
<dbReference type="Proteomes" id="UP001151760">
    <property type="component" value="Unassembled WGS sequence"/>
</dbReference>
<dbReference type="EMBL" id="BQNB010008533">
    <property type="protein sequence ID" value="GJS50689.1"/>
    <property type="molecule type" value="Genomic_DNA"/>
</dbReference>
<comment type="caution">
    <text evidence="1">The sequence shown here is derived from an EMBL/GenBank/DDBJ whole genome shotgun (WGS) entry which is preliminary data.</text>
</comment>
<gene>
    <name evidence="1" type="ORF">Tco_0624051</name>
</gene>
<evidence type="ECO:0000313" key="2">
    <source>
        <dbReference type="Proteomes" id="UP001151760"/>
    </source>
</evidence>
<proteinExistence type="predicted"/>
<name>A0ABQ4WCW5_9ASTR</name>
<reference evidence="1" key="2">
    <citation type="submission" date="2022-01" db="EMBL/GenBank/DDBJ databases">
        <authorList>
            <person name="Yamashiro T."/>
            <person name="Shiraishi A."/>
            <person name="Satake H."/>
            <person name="Nakayama K."/>
        </authorList>
    </citation>
    <scope>NUCLEOTIDE SEQUENCE</scope>
</reference>
<sequence length="112" mass="12719">MVNGLVHLQWKWLAELYLRIASLLDGENGLPRSLGRESRISSLFTIQQYIIVRILSPGLSYSREFPVEGMCRLRQQAQITLIELIRVSVVVHAKYLAEAAVFEEPRAAVPID</sequence>
<evidence type="ECO:0000313" key="1">
    <source>
        <dbReference type="EMBL" id="GJS50689.1"/>
    </source>
</evidence>
<accession>A0ABQ4WCW5</accession>